<dbReference type="InterPro" id="IPR007357">
    <property type="entry name" value="PhrB-like"/>
</dbReference>
<gene>
    <name evidence="1" type="ORF">M0G41_09570</name>
</gene>
<dbReference type="Gene3D" id="3.40.50.620">
    <property type="entry name" value="HUPs"/>
    <property type="match status" value="1"/>
</dbReference>
<dbReference type="Gene3D" id="1.10.10.1710">
    <property type="entry name" value="Deoxyribodipyrimidine photolyase-related"/>
    <property type="match status" value="1"/>
</dbReference>
<dbReference type="PANTHER" id="PTHR38657:SF1">
    <property type="entry name" value="SLR1343 PROTEIN"/>
    <property type="match status" value="1"/>
</dbReference>
<dbReference type="SUPFAM" id="SSF48173">
    <property type="entry name" value="Cryptochrome/photolyase FAD-binding domain"/>
    <property type="match status" value="1"/>
</dbReference>
<dbReference type="PANTHER" id="PTHR38657">
    <property type="entry name" value="SLR1343 PROTEIN"/>
    <property type="match status" value="1"/>
</dbReference>
<protein>
    <submittedName>
        <fullName evidence="1">Cryptochrome/photolyase family protein</fullName>
    </submittedName>
</protein>
<comment type="caution">
    <text evidence="1">The sequence shown here is derived from an EMBL/GenBank/DDBJ whole genome shotgun (WGS) entry which is preliminary data.</text>
</comment>
<evidence type="ECO:0000313" key="1">
    <source>
        <dbReference type="EMBL" id="MCK7593919.1"/>
    </source>
</evidence>
<name>A0ABT0GH99_9GAMM</name>
<dbReference type="EMBL" id="JALNMH010000007">
    <property type="protein sequence ID" value="MCK7593919.1"/>
    <property type="molecule type" value="Genomic_DNA"/>
</dbReference>
<dbReference type="InterPro" id="IPR036134">
    <property type="entry name" value="Crypto/Photolyase_FAD-like_sf"/>
</dbReference>
<proteinExistence type="predicted"/>
<dbReference type="RefSeq" id="WP_248208618.1">
    <property type="nucleotide sequence ID" value="NZ_JALNMH010000007.1"/>
</dbReference>
<dbReference type="Gene3D" id="1.25.40.80">
    <property type="match status" value="1"/>
</dbReference>
<reference evidence="1" key="1">
    <citation type="submission" date="2022-04" db="EMBL/GenBank/DDBJ databases">
        <title>Lysobacter sp. CAU 1642 isolated from sea sand.</title>
        <authorList>
            <person name="Kim W."/>
        </authorList>
    </citation>
    <scope>NUCLEOTIDE SEQUENCE</scope>
    <source>
        <strain evidence="1">CAU 1642</strain>
    </source>
</reference>
<organism evidence="1 2">
    <name type="scientific">Pseudomarimonas salicorniae</name>
    <dbReference type="NCBI Taxonomy" id="2933270"/>
    <lineage>
        <taxon>Bacteria</taxon>
        <taxon>Pseudomonadati</taxon>
        <taxon>Pseudomonadota</taxon>
        <taxon>Gammaproteobacteria</taxon>
        <taxon>Lysobacterales</taxon>
        <taxon>Lysobacteraceae</taxon>
        <taxon>Pseudomarimonas</taxon>
    </lineage>
</organism>
<dbReference type="InterPro" id="IPR052551">
    <property type="entry name" value="UV-DNA_repair_photolyase"/>
</dbReference>
<dbReference type="InterPro" id="IPR014729">
    <property type="entry name" value="Rossmann-like_a/b/a_fold"/>
</dbReference>
<keyword evidence="2" id="KW-1185">Reference proteome</keyword>
<dbReference type="Pfam" id="PF04244">
    <property type="entry name" value="DPRP"/>
    <property type="match status" value="1"/>
</dbReference>
<accession>A0ABT0GH99</accession>
<sequence>MSGPMRNLCLVLGDQLDAGSALFEGFEPESDRVWMAEVGGEATHVWSTKARIAVFLAGMRHFRQVLHGRGWPLDYLALDEHDFPGLAEALAASLQVHRPQRVLCVCPGEWRLRESLRETVEAAGCEWVEVPDRHFYCDPESFSGWAKGRKTLRLEHFYRWLRRRESVLLDDCEPCGGEWNFDAENRASFGREGPGLLPAPHAFEPDRITRGVIELVEAHFPDHPGTLDDFDWPVNAAQARQALDDFIRRRLPGFGQYQDAMWTREPWLYHSRLSAAMNLKLISPREVVEAAEAAYRAGDAPIAAVEGFIRQVIGWREFVRGVYWLRMPDFAEANVLGADQPLPAFYWTGDTDMACLRDALWQTLRFGYAHHIQRLMVLGLFAQLLGVKPEAIHHWFLAVFVDAVEWVELPNVLGMSQYADGGFMVSKPYVASGNYINRMSNYCGGCRYRYGNATGDDACPFTTLYWDFLERHRDRFSDHPRTALQWKSLARKSDQERDAIARQAKALRERLAE</sequence>
<evidence type="ECO:0000313" key="2">
    <source>
        <dbReference type="Proteomes" id="UP001431449"/>
    </source>
</evidence>
<dbReference type="Proteomes" id="UP001431449">
    <property type="component" value="Unassembled WGS sequence"/>
</dbReference>
<dbReference type="Gene3D" id="1.10.579.10">
    <property type="entry name" value="DNA Cyclobutane Dipyrimidine Photolyase, subunit A, domain 3"/>
    <property type="match status" value="1"/>
</dbReference>